<accession>A0A6J5PRY1</accession>
<organism evidence="1">
    <name type="scientific">uncultured Caudovirales phage</name>
    <dbReference type="NCBI Taxonomy" id="2100421"/>
    <lineage>
        <taxon>Viruses</taxon>
        <taxon>Duplodnaviria</taxon>
        <taxon>Heunggongvirae</taxon>
        <taxon>Uroviricota</taxon>
        <taxon>Caudoviricetes</taxon>
        <taxon>Peduoviridae</taxon>
        <taxon>Maltschvirus</taxon>
        <taxon>Maltschvirus maltsch</taxon>
    </lineage>
</organism>
<dbReference type="EMBL" id="LR796923">
    <property type="protein sequence ID" value="CAB4174413.1"/>
    <property type="molecule type" value="Genomic_DNA"/>
</dbReference>
<evidence type="ECO:0000313" key="1">
    <source>
        <dbReference type="EMBL" id="CAB4174413.1"/>
    </source>
</evidence>
<protein>
    <submittedName>
        <fullName evidence="1">Uncharacterized protein</fullName>
    </submittedName>
</protein>
<sequence>MIKKILSILDWDLWHRIKGRSRPLDTDYKFKKEEKMKTKIIEVCVGIGANQFFPEYVRVAVPVLTKKEREKLLANMMKGDVELGLYSDQAPCKFDHNGECLICDAWPDACAHQRYLKGDYSIESKEELEKMFNGKV</sequence>
<reference evidence="1" key="1">
    <citation type="submission" date="2020-05" db="EMBL/GenBank/DDBJ databases">
        <authorList>
            <person name="Chiriac C."/>
            <person name="Salcher M."/>
            <person name="Ghai R."/>
            <person name="Kavagutti S V."/>
        </authorList>
    </citation>
    <scope>NUCLEOTIDE SEQUENCE</scope>
</reference>
<gene>
    <name evidence="1" type="ORF">UFOVP972_41</name>
</gene>
<proteinExistence type="predicted"/>
<name>A0A6J5PRY1_9CAUD</name>